<dbReference type="InterPro" id="IPR020288">
    <property type="entry name" value="Sheath_initiator"/>
</dbReference>
<dbReference type="AlphaFoldDB" id="I4D3G7"/>
<reference evidence="1 2" key="1">
    <citation type="journal article" date="2012" name="J. Bacteriol.">
        <title>Complete genome sequences of Desulfosporosinus orientis DSM765T, Desulfosporosinus youngiae DSM17734T, Desulfosporosinus meridiei DSM13257T, and Desulfosporosinus acidiphilus DSM22704T.</title>
        <authorList>
            <person name="Pester M."/>
            <person name="Brambilla E."/>
            <person name="Alazard D."/>
            <person name="Rattei T."/>
            <person name="Weinmaier T."/>
            <person name="Han J."/>
            <person name="Lucas S."/>
            <person name="Lapidus A."/>
            <person name="Cheng J.F."/>
            <person name="Goodwin L."/>
            <person name="Pitluck S."/>
            <person name="Peters L."/>
            <person name="Ovchinnikova G."/>
            <person name="Teshima H."/>
            <person name="Detter J.C."/>
            <person name="Han C.S."/>
            <person name="Tapia R."/>
            <person name="Land M.L."/>
            <person name="Hauser L."/>
            <person name="Kyrpides N.C."/>
            <person name="Ivanova N.N."/>
            <person name="Pagani I."/>
            <person name="Huntmann M."/>
            <person name="Wei C.L."/>
            <person name="Davenport K.W."/>
            <person name="Daligault H."/>
            <person name="Chain P.S."/>
            <person name="Chen A."/>
            <person name="Mavromatis K."/>
            <person name="Markowitz V."/>
            <person name="Szeto E."/>
            <person name="Mikhailova N."/>
            <person name="Pati A."/>
            <person name="Wagner M."/>
            <person name="Woyke T."/>
            <person name="Ollivier B."/>
            <person name="Klenk H.P."/>
            <person name="Spring S."/>
            <person name="Loy A."/>
        </authorList>
    </citation>
    <scope>NUCLEOTIDE SEQUENCE [LARGE SCALE GENOMIC DNA]</scope>
    <source>
        <strain evidence="2">DSM 22704 / JCM 16185 / SJ4</strain>
    </source>
</reference>
<keyword evidence="2" id="KW-1185">Reference proteome</keyword>
<dbReference type="KEGG" id="dai:Desaci_1315"/>
<protein>
    <recommendedName>
        <fullName evidence="3">DUF2634 domain-containing protein</fullName>
    </recommendedName>
</protein>
<evidence type="ECO:0008006" key="3">
    <source>
        <dbReference type="Google" id="ProtNLM"/>
    </source>
</evidence>
<dbReference type="Pfam" id="PF10934">
    <property type="entry name" value="Sheath_initiator"/>
    <property type="match status" value="1"/>
</dbReference>
<proteinExistence type="predicted"/>
<dbReference type="OrthoDB" id="89089at2"/>
<gene>
    <name evidence="1" type="ordered locus">Desaci_1315</name>
</gene>
<sequence>MSIFPQNFEQALITSNGLGSSELPLAKEYGWDFTNNTFLLIDGKSVLVTGRDAVKIWAWKALQTPKGVYKAYSLNFGNELESLMNQSLSNAAMSSEVERYLKEALLVNPYITGISNITLSIDGSKTSVDFTAETIYGEVTMSV</sequence>
<dbReference type="HOGENOM" id="CLU_141574_2_1_9"/>
<name>I4D3G7_DESAJ</name>
<dbReference type="EMBL" id="CP003639">
    <property type="protein sequence ID" value="AFM40341.1"/>
    <property type="molecule type" value="Genomic_DNA"/>
</dbReference>
<evidence type="ECO:0000313" key="2">
    <source>
        <dbReference type="Proteomes" id="UP000002892"/>
    </source>
</evidence>
<evidence type="ECO:0000313" key="1">
    <source>
        <dbReference type="EMBL" id="AFM40341.1"/>
    </source>
</evidence>
<dbReference type="STRING" id="646529.Desaci_1315"/>
<organism evidence="1 2">
    <name type="scientific">Desulfosporosinus acidiphilus (strain DSM 22704 / JCM 16185 / SJ4)</name>
    <dbReference type="NCBI Taxonomy" id="646529"/>
    <lineage>
        <taxon>Bacteria</taxon>
        <taxon>Bacillati</taxon>
        <taxon>Bacillota</taxon>
        <taxon>Clostridia</taxon>
        <taxon>Eubacteriales</taxon>
        <taxon>Desulfitobacteriaceae</taxon>
        <taxon>Desulfosporosinus</taxon>
    </lineage>
</organism>
<accession>I4D3G7</accession>
<dbReference type="eggNOG" id="ENOG5032YPQ">
    <property type="taxonomic scope" value="Bacteria"/>
</dbReference>
<dbReference type="RefSeq" id="WP_014826348.1">
    <property type="nucleotide sequence ID" value="NC_018068.1"/>
</dbReference>
<dbReference type="Proteomes" id="UP000002892">
    <property type="component" value="Chromosome"/>
</dbReference>